<keyword evidence="7" id="KW-0444">Lipid biosynthesis</keyword>
<proteinExistence type="inferred from homology"/>
<accession>A0ABW5QSD3</accession>
<dbReference type="SMART" id="SM00155">
    <property type="entry name" value="PLDc"/>
    <property type="match status" value="2"/>
</dbReference>
<feature type="active site" evidence="7">
    <location>
        <position position="419"/>
    </location>
</feature>
<protein>
    <recommendedName>
        <fullName evidence="7 8">Cardiolipin synthase</fullName>
        <shortName evidence="7">CL synthase</shortName>
        <ecNumber evidence="7 8">2.7.8.-</ecNumber>
    </recommendedName>
</protein>
<feature type="compositionally biased region" description="Low complexity" evidence="9">
    <location>
        <begin position="96"/>
        <end position="108"/>
    </location>
</feature>
<feature type="region of interest" description="Disordered" evidence="9">
    <location>
        <begin position="89"/>
        <end position="120"/>
    </location>
</feature>
<name>A0ABW5QSD3_9BACL</name>
<dbReference type="PANTHER" id="PTHR21248:SF20">
    <property type="entry name" value="CARDIOLIPIN SYNTHASE YWIE-RELATED"/>
    <property type="match status" value="1"/>
</dbReference>
<feature type="transmembrane region" description="Helical" evidence="7">
    <location>
        <begin position="37"/>
        <end position="57"/>
    </location>
</feature>
<evidence type="ECO:0000256" key="1">
    <source>
        <dbReference type="ARBA" id="ARBA00022475"/>
    </source>
</evidence>
<dbReference type="CDD" id="cd09110">
    <property type="entry name" value="PLDc_CLS_1"/>
    <property type="match status" value="1"/>
</dbReference>
<feature type="active site" evidence="7">
    <location>
        <position position="250"/>
    </location>
</feature>
<sequence>MADTDFWLILALIALFLYAVQIAVIIAAERKHAGRAVAWSFIALVCPFAGFAAYLIAERDFKRKKALRRQELNRLKQACELSGAEAFQHDKNEAEQPGQPKLAPAAQGGPPPARPLPNPDVEKLHHILTGVSQSAITVHNEVRVLTNGKEFFPCLLEDLARAKHHIHLDFYTIRDDGIGSRLLDVLTERARSGVEVRVLYDGLGSWQLSKTYISRLHEAGIRTSCFLPPRNAIAARQLNYRNHSKIAVIDGKIGFLGGINIGDEYLGLDPKLGFWRDTQLRLQGDAVYYLQELFMRHWAYAAGETLPFASYCPPHRIPGKERVLIVSGGPDSGKEPVLHAVFAAISSARERIWLTTPYFIPDPSLLTALRCAAIGGADVRMIVPGKTDHMLVLSATLAYARPLLASGVKIYRYRKGFIHSKVMLVDRHAAVIGTANMDMRSFYSNFEQNAFLFDGEAIDRLERDFLQDIADSEEMKPEDADVLSPKEKIKEAVSLLLSPLL</sequence>
<dbReference type="EMBL" id="JBHUMY010000001">
    <property type="protein sequence ID" value="MFD2659272.1"/>
    <property type="molecule type" value="Genomic_DNA"/>
</dbReference>
<dbReference type="Pfam" id="PF13091">
    <property type="entry name" value="PLDc_2"/>
    <property type="match status" value="2"/>
</dbReference>
<evidence type="ECO:0000256" key="9">
    <source>
        <dbReference type="SAM" id="MobiDB-lite"/>
    </source>
</evidence>
<feature type="active site" evidence="7">
    <location>
        <position position="426"/>
    </location>
</feature>
<keyword evidence="7" id="KW-1208">Phospholipid metabolism</keyword>
<keyword evidence="3 7" id="KW-0812">Transmembrane</keyword>
<dbReference type="RefSeq" id="WP_379269710.1">
    <property type="nucleotide sequence ID" value="NZ_JBHUMY010000001.1"/>
</dbReference>
<dbReference type="CDD" id="cd09112">
    <property type="entry name" value="PLDc_CLS_2"/>
    <property type="match status" value="1"/>
</dbReference>
<dbReference type="InterPro" id="IPR025202">
    <property type="entry name" value="PLD-like_dom"/>
</dbReference>
<keyword evidence="7" id="KW-0443">Lipid metabolism</keyword>
<evidence type="ECO:0000256" key="4">
    <source>
        <dbReference type="ARBA" id="ARBA00022737"/>
    </source>
</evidence>
<dbReference type="HAMAP" id="MF_01916">
    <property type="entry name" value="Cardiolipin_synth_Cls"/>
    <property type="match status" value="1"/>
</dbReference>
<feature type="active site" evidence="7">
    <location>
        <position position="421"/>
    </location>
</feature>
<keyword evidence="12" id="KW-1185">Reference proteome</keyword>
<evidence type="ECO:0000256" key="3">
    <source>
        <dbReference type="ARBA" id="ARBA00022692"/>
    </source>
</evidence>
<feature type="domain" description="PLD phosphodiesterase" evidence="10">
    <location>
        <begin position="238"/>
        <end position="265"/>
    </location>
</feature>
<gene>
    <name evidence="11" type="primary">cls</name>
    <name evidence="11" type="ORF">ACFSW5_03225</name>
</gene>
<feature type="active site" evidence="7">
    <location>
        <position position="245"/>
    </location>
</feature>
<evidence type="ECO:0000256" key="8">
    <source>
        <dbReference type="NCBIfam" id="TIGR04265"/>
    </source>
</evidence>
<keyword evidence="5 7" id="KW-1133">Transmembrane helix</keyword>
<dbReference type="Gene3D" id="3.30.870.10">
    <property type="entry name" value="Endonuclease Chain A"/>
    <property type="match status" value="2"/>
</dbReference>
<keyword evidence="7" id="KW-0594">Phospholipid biosynthesis</keyword>
<feature type="transmembrane region" description="Helical" evidence="7">
    <location>
        <begin position="6"/>
        <end position="28"/>
    </location>
</feature>
<comment type="catalytic activity">
    <reaction evidence="7">
        <text>2 a 1,2-diacyl-sn-glycero-3-phospho-(1'-sn-glycerol) = a cardiolipin + glycerol</text>
        <dbReference type="Rhea" id="RHEA:31451"/>
        <dbReference type="ChEBI" id="CHEBI:17754"/>
        <dbReference type="ChEBI" id="CHEBI:62237"/>
        <dbReference type="ChEBI" id="CHEBI:64716"/>
    </reaction>
</comment>
<dbReference type="InterPro" id="IPR022924">
    <property type="entry name" value="Cardiolipin_synthase"/>
</dbReference>
<evidence type="ECO:0000256" key="6">
    <source>
        <dbReference type="ARBA" id="ARBA00023136"/>
    </source>
</evidence>
<dbReference type="SUPFAM" id="SSF56024">
    <property type="entry name" value="Phospholipase D/nuclease"/>
    <property type="match status" value="2"/>
</dbReference>
<dbReference type="EC" id="2.7.8.-" evidence="7 8"/>
<dbReference type="PROSITE" id="PS50035">
    <property type="entry name" value="PLD"/>
    <property type="match status" value="2"/>
</dbReference>
<feature type="active site" evidence="7">
    <location>
        <position position="243"/>
    </location>
</feature>
<dbReference type="InterPro" id="IPR030874">
    <property type="entry name" value="Cardiolipin_synth_Firmi"/>
</dbReference>
<dbReference type="NCBIfam" id="TIGR04265">
    <property type="entry name" value="bac_cardiolipin"/>
    <property type="match status" value="1"/>
</dbReference>
<evidence type="ECO:0000256" key="5">
    <source>
        <dbReference type="ARBA" id="ARBA00022989"/>
    </source>
</evidence>
<keyword evidence="2 7" id="KW-0808">Transferase</keyword>
<evidence type="ECO:0000313" key="11">
    <source>
        <dbReference type="EMBL" id="MFD2659272.1"/>
    </source>
</evidence>
<evidence type="ECO:0000259" key="10">
    <source>
        <dbReference type="PROSITE" id="PS50035"/>
    </source>
</evidence>
<dbReference type="Proteomes" id="UP001597493">
    <property type="component" value="Unassembled WGS sequence"/>
</dbReference>
<evidence type="ECO:0000256" key="7">
    <source>
        <dbReference type="HAMAP-Rule" id="MF_01916"/>
    </source>
</evidence>
<dbReference type="PANTHER" id="PTHR21248">
    <property type="entry name" value="CARDIOLIPIN SYNTHASE"/>
    <property type="match status" value="1"/>
</dbReference>
<keyword evidence="1 7" id="KW-1003">Cell membrane</keyword>
<comment type="function">
    <text evidence="7">Catalyzes the reversible phosphatidyl group transfer from one phosphatidylglycerol molecule to another to form cardiolipin (CL) (diphosphatidylglycerol) and glycerol.</text>
</comment>
<feature type="domain" description="PLD phosphodiesterase" evidence="10">
    <location>
        <begin position="414"/>
        <end position="441"/>
    </location>
</feature>
<evidence type="ECO:0000313" key="12">
    <source>
        <dbReference type="Proteomes" id="UP001597493"/>
    </source>
</evidence>
<feature type="compositionally biased region" description="Pro residues" evidence="9">
    <location>
        <begin position="109"/>
        <end position="118"/>
    </location>
</feature>
<reference evidence="12" key="1">
    <citation type="journal article" date="2019" name="Int. J. Syst. Evol. Microbiol.">
        <title>The Global Catalogue of Microorganisms (GCM) 10K type strain sequencing project: providing services to taxonomists for standard genome sequencing and annotation.</title>
        <authorList>
            <consortium name="The Broad Institute Genomics Platform"/>
            <consortium name="The Broad Institute Genome Sequencing Center for Infectious Disease"/>
            <person name="Wu L."/>
            <person name="Ma J."/>
        </authorList>
    </citation>
    <scope>NUCLEOTIDE SEQUENCE [LARGE SCALE GENOMIC DNA]</scope>
    <source>
        <strain evidence="12">TISTR 1827</strain>
    </source>
</reference>
<comment type="caution">
    <text evidence="11">The sequence shown here is derived from an EMBL/GenBank/DDBJ whole genome shotgun (WGS) entry which is preliminary data.</text>
</comment>
<dbReference type="InterPro" id="IPR001736">
    <property type="entry name" value="PLipase_D/transphosphatidylase"/>
</dbReference>
<keyword evidence="6 7" id="KW-0472">Membrane</keyword>
<comment type="similarity">
    <text evidence="7">Belongs to the phospholipase D family. Cardiolipin synthase subfamily.</text>
</comment>
<comment type="subcellular location">
    <subcellularLocation>
        <location evidence="7">Cell membrane</location>
        <topology evidence="7">Multi-pass membrane protein</topology>
    </subcellularLocation>
</comment>
<keyword evidence="4" id="KW-0677">Repeat</keyword>
<evidence type="ECO:0000256" key="2">
    <source>
        <dbReference type="ARBA" id="ARBA00022679"/>
    </source>
</evidence>
<organism evidence="11 12">
    <name type="scientific">Paenibacillus thailandensis</name>
    <dbReference type="NCBI Taxonomy" id="393250"/>
    <lineage>
        <taxon>Bacteria</taxon>
        <taxon>Bacillati</taxon>
        <taxon>Bacillota</taxon>
        <taxon>Bacilli</taxon>
        <taxon>Bacillales</taxon>
        <taxon>Paenibacillaceae</taxon>
        <taxon>Paenibacillus</taxon>
    </lineage>
</organism>